<organism evidence="2 3">
    <name type="scientific">Porphyra umbilicalis</name>
    <name type="common">Purple laver</name>
    <name type="synonym">Red alga</name>
    <dbReference type="NCBI Taxonomy" id="2786"/>
    <lineage>
        <taxon>Eukaryota</taxon>
        <taxon>Rhodophyta</taxon>
        <taxon>Bangiophyceae</taxon>
        <taxon>Bangiales</taxon>
        <taxon>Bangiaceae</taxon>
        <taxon>Porphyra</taxon>
    </lineage>
</organism>
<accession>A0A1X6NUJ3</accession>
<dbReference type="InterPro" id="IPR036188">
    <property type="entry name" value="FAD/NAD-bd_sf"/>
</dbReference>
<sequence>MRGVYLVAAKAAAAAAVSIAAAAAVAAAEPGDAVRCAVTIVGGGIGGAYTAWRLAVDARVVRPSDICVFEATKRFGGRIFSVGDVPGYEGYVVDVGAYRFHRTNHPIIRSLVEERLQMETGCYTDSTVQLPMNVTECPSSNSLWATTRTRSYIGNLTAQNAYDLGAYNEDLPYFLTDDQKWGPGMNRTQRRTVASILYGNNSLIPELATRWDALHDKTATYEATMALADEAIAALRTGAYKGIPYAEISAVQIARDAGLSPEELALDSSLGFTPFFQSNALGDLIVAAREAATARMPLPPTGPAATMVLPVVGAGAGRKRAGMVTIIEKMMNEAKAAGVRVYMGHRAVGVRRVTECDEDEYETGSAPLLVSFDNGVKVATGRLFLNMGKPDLVALGSSSEPLTSGSADFKRRVDAAFVLGGSKTYCFWPRAWWLTDLQLTAGRGRAETAAVVGPRYHDGPVQCTDPSDVETCSGGLLVSYSFGDPTGTASGFYAASFGDAPNSPRSGAEPTTVLRANSTVPRHRLALSAIVSDLRVAHKPVLDALNLTPAVIPDPDVCIVAAWYDVGLHIHRPVPRLSPASPEELFAQPAAGLPIHLVNEAWGGIHGWAESSLLSAERALGVHMRVPRPQWLDKLVYDAAITKFNKGS</sequence>
<dbReference type="AlphaFoldDB" id="A0A1X6NUJ3"/>
<evidence type="ECO:0008006" key="4">
    <source>
        <dbReference type="Google" id="ProtNLM"/>
    </source>
</evidence>
<evidence type="ECO:0000313" key="2">
    <source>
        <dbReference type="EMBL" id="OSX72176.1"/>
    </source>
</evidence>
<evidence type="ECO:0000256" key="1">
    <source>
        <dbReference type="SAM" id="SignalP"/>
    </source>
</evidence>
<feature type="chain" id="PRO_5010868257" description="Amine oxidase domain-containing protein" evidence="1">
    <location>
        <begin position="28"/>
        <end position="648"/>
    </location>
</feature>
<evidence type="ECO:0000313" key="3">
    <source>
        <dbReference type="Proteomes" id="UP000218209"/>
    </source>
</evidence>
<protein>
    <recommendedName>
        <fullName evidence="4">Amine oxidase domain-containing protein</fullName>
    </recommendedName>
</protein>
<dbReference type="SUPFAM" id="SSF51905">
    <property type="entry name" value="FAD/NAD(P)-binding domain"/>
    <property type="match status" value="1"/>
</dbReference>
<gene>
    <name evidence="2" type="ORF">BU14_0461s0017</name>
</gene>
<dbReference type="EMBL" id="KV919079">
    <property type="protein sequence ID" value="OSX72176.1"/>
    <property type="molecule type" value="Genomic_DNA"/>
</dbReference>
<dbReference type="OrthoDB" id="444235at2759"/>
<keyword evidence="1" id="KW-0732">Signal</keyword>
<name>A0A1X6NUJ3_PORUM</name>
<feature type="signal peptide" evidence="1">
    <location>
        <begin position="1"/>
        <end position="27"/>
    </location>
</feature>
<keyword evidence="3" id="KW-1185">Reference proteome</keyword>
<proteinExistence type="predicted"/>
<reference evidence="2 3" key="1">
    <citation type="submission" date="2017-03" db="EMBL/GenBank/DDBJ databases">
        <title>WGS assembly of Porphyra umbilicalis.</title>
        <authorList>
            <person name="Brawley S.H."/>
            <person name="Blouin N.A."/>
            <person name="Ficko-Blean E."/>
            <person name="Wheeler G.L."/>
            <person name="Lohr M."/>
            <person name="Goodson H.V."/>
            <person name="Jenkins J.W."/>
            <person name="Blaby-Haas C.E."/>
            <person name="Helliwell K.E."/>
            <person name="Chan C."/>
            <person name="Marriage T."/>
            <person name="Bhattacharya D."/>
            <person name="Klein A.S."/>
            <person name="Badis Y."/>
            <person name="Brodie J."/>
            <person name="Cao Y."/>
            <person name="Collen J."/>
            <person name="Dittami S.M."/>
            <person name="Gachon C.M."/>
            <person name="Green B.R."/>
            <person name="Karpowicz S."/>
            <person name="Kim J.W."/>
            <person name="Kudahl U."/>
            <person name="Lin S."/>
            <person name="Michel G."/>
            <person name="Mittag M."/>
            <person name="Olson B.J."/>
            <person name="Pangilinan J."/>
            <person name="Peng Y."/>
            <person name="Qiu H."/>
            <person name="Shu S."/>
            <person name="Singer J.T."/>
            <person name="Smith A.G."/>
            <person name="Sprecher B.N."/>
            <person name="Wagner V."/>
            <person name="Wang W."/>
            <person name="Wang Z.-Y."/>
            <person name="Yan J."/>
            <person name="Yarish C."/>
            <person name="Zoeuner-Riek S."/>
            <person name="Zhuang Y."/>
            <person name="Zou Y."/>
            <person name="Lindquist E.A."/>
            <person name="Grimwood J."/>
            <person name="Barry K."/>
            <person name="Rokhsar D.S."/>
            <person name="Schmutz J."/>
            <person name="Stiller J.W."/>
            <person name="Grossman A.R."/>
            <person name="Prochnik S.E."/>
        </authorList>
    </citation>
    <scope>NUCLEOTIDE SEQUENCE [LARGE SCALE GENOMIC DNA]</scope>
    <source>
        <strain evidence="2">4086291</strain>
    </source>
</reference>
<dbReference type="Pfam" id="PF13450">
    <property type="entry name" value="NAD_binding_8"/>
    <property type="match status" value="1"/>
</dbReference>
<dbReference type="Proteomes" id="UP000218209">
    <property type="component" value="Unassembled WGS sequence"/>
</dbReference>
<dbReference type="Gene3D" id="3.50.50.60">
    <property type="entry name" value="FAD/NAD(P)-binding domain"/>
    <property type="match status" value="1"/>
</dbReference>